<dbReference type="EMBL" id="NCWV01000113">
    <property type="protein sequence ID" value="PAK87183.1"/>
    <property type="molecule type" value="Genomic_DNA"/>
</dbReference>
<name>A0AAX0PYV9_9LACT</name>
<dbReference type="Pfam" id="PF07751">
    <property type="entry name" value="Abi_2"/>
    <property type="match status" value="1"/>
</dbReference>
<comment type="caution">
    <text evidence="1">The sequence shown here is derived from an EMBL/GenBank/DDBJ whole genome shotgun (WGS) entry which is preliminary data.</text>
</comment>
<dbReference type="Proteomes" id="UP000215635">
    <property type="component" value="Unassembled WGS sequence"/>
</dbReference>
<feature type="non-terminal residue" evidence="1">
    <location>
        <position position="112"/>
    </location>
</feature>
<dbReference type="RefSeq" id="WP_143467107.1">
    <property type="nucleotide sequence ID" value="NZ_NCWV01000113.1"/>
</dbReference>
<accession>A0AAX0PYV9</accession>
<reference evidence="1 2" key="1">
    <citation type="submission" date="2017-04" db="EMBL/GenBank/DDBJ databases">
        <title>Kefir bacterial isolates.</title>
        <authorList>
            <person name="Kim Y."/>
            <person name="Blasche S."/>
            <person name="Patil K.R."/>
        </authorList>
    </citation>
    <scope>NUCLEOTIDE SEQUENCE [LARGE SCALE GENOMIC DNA]</scope>
    <source>
        <strain evidence="1 2">OG2</strain>
    </source>
</reference>
<proteinExistence type="predicted"/>
<dbReference type="AlphaFoldDB" id="A0AAX0PYV9"/>
<gene>
    <name evidence="1" type="ORF">B8W88_13945</name>
</gene>
<sequence>YTDLITLYNFDRYLRDSLSRLLPGVEVYLKTSLARFLSTNYDNYKTPCSELPGGLVYLDNNIYISKKIKDVNIMLSTFAEELLKKIGKDAMITHHVVNYGGNIPIWVLFEEI</sequence>
<evidence type="ECO:0000313" key="2">
    <source>
        <dbReference type="Proteomes" id="UP000215635"/>
    </source>
</evidence>
<protein>
    <submittedName>
        <fullName evidence="1">Uncharacterized protein</fullName>
    </submittedName>
</protein>
<dbReference type="InterPro" id="IPR011664">
    <property type="entry name" value="Abi_system_AbiD/AbiF-like"/>
</dbReference>
<evidence type="ECO:0000313" key="1">
    <source>
        <dbReference type="EMBL" id="PAK87183.1"/>
    </source>
</evidence>
<feature type="non-terminal residue" evidence="1">
    <location>
        <position position="1"/>
    </location>
</feature>
<organism evidence="1 2">
    <name type="scientific">Lactococcus lactis</name>
    <dbReference type="NCBI Taxonomy" id="1358"/>
    <lineage>
        <taxon>Bacteria</taxon>
        <taxon>Bacillati</taxon>
        <taxon>Bacillota</taxon>
        <taxon>Bacilli</taxon>
        <taxon>Lactobacillales</taxon>
        <taxon>Streptococcaceae</taxon>
        <taxon>Lactococcus</taxon>
    </lineage>
</organism>